<proteinExistence type="predicted"/>
<evidence type="ECO:0000256" key="4">
    <source>
        <dbReference type="ARBA" id="ARBA00023136"/>
    </source>
</evidence>
<keyword evidence="7" id="KW-1185">Reference proteome</keyword>
<evidence type="ECO:0000313" key="6">
    <source>
        <dbReference type="EMBL" id="MFC2925215.1"/>
    </source>
</evidence>
<keyword evidence="4" id="KW-0472">Membrane</keyword>
<dbReference type="PROSITE" id="PS52015">
    <property type="entry name" value="TONB_CTD"/>
    <property type="match status" value="1"/>
</dbReference>
<evidence type="ECO:0000256" key="3">
    <source>
        <dbReference type="ARBA" id="ARBA00022989"/>
    </source>
</evidence>
<evidence type="ECO:0000259" key="5">
    <source>
        <dbReference type="PROSITE" id="PS52015"/>
    </source>
</evidence>
<keyword evidence="3" id="KW-1133">Transmembrane helix</keyword>
<feature type="domain" description="TonB C-terminal" evidence="5">
    <location>
        <begin position="110"/>
        <end position="200"/>
    </location>
</feature>
<name>A0ABV6ZUY1_9PROT</name>
<keyword evidence="2" id="KW-0812">Transmembrane</keyword>
<gene>
    <name evidence="6" type="ORF">ACFOOR_03755</name>
</gene>
<organism evidence="6 7">
    <name type="scientific">Hyphobacterium vulgare</name>
    <dbReference type="NCBI Taxonomy" id="1736751"/>
    <lineage>
        <taxon>Bacteria</taxon>
        <taxon>Pseudomonadati</taxon>
        <taxon>Pseudomonadota</taxon>
        <taxon>Alphaproteobacteria</taxon>
        <taxon>Maricaulales</taxon>
        <taxon>Maricaulaceae</taxon>
        <taxon>Hyphobacterium</taxon>
    </lineage>
</organism>
<evidence type="ECO:0000256" key="1">
    <source>
        <dbReference type="ARBA" id="ARBA00004167"/>
    </source>
</evidence>
<dbReference type="InterPro" id="IPR037682">
    <property type="entry name" value="TonB_C"/>
</dbReference>
<dbReference type="RefSeq" id="WP_343164092.1">
    <property type="nucleotide sequence ID" value="NZ_JBHRSV010000001.1"/>
</dbReference>
<dbReference type="InterPro" id="IPR006260">
    <property type="entry name" value="TonB/TolA_C"/>
</dbReference>
<comment type="subcellular location">
    <subcellularLocation>
        <location evidence="1">Membrane</location>
        <topology evidence="1">Single-pass membrane protein</topology>
    </subcellularLocation>
</comment>
<dbReference type="Gene3D" id="3.30.1150.10">
    <property type="match status" value="1"/>
</dbReference>
<dbReference type="NCBIfam" id="TIGR01352">
    <property type="entry name" value="tonB_Cterm"/>
    <property type="match status" value="1"/>
</dbReference>
<sequence length="200" mass="22302">MRLARFAAGMPAAATVTFFLFLGMMTLITVEYREEAPIPDYEIDIFPTVEPIPDPEIRTDLPVTQFDPPPPPIRLEVARAAVDAAPEAMDIGALPTIETPAIEHQGIYVAANREETPLVRFDPVYPDNLLMRGVEGNCLVVYDIAADGTPFNISANCSNSGFVRSAERAVQRWRFNPRREDGQDVVRRARQTNLDFRIAD</sequence>
<reference evidence="7" key="1">
    <citation type="journal article" date="2019" name="Int. J. Syst. Evol. Microbiol.">
        <title>The Global Catalogue of Microorganisms (GCM) 10K type strain sequencing project: providing services to taxonomists for standard genome sequencing and annotation.</title>
        <authorList>
            <consortium name="The Broad Institute Genomics Platform"/>
            <consortium name="The Broad Institute Genome Sequencing Center for Infectious Disease"/>
            <person name="Wu L."/>
            <person name="Ma J."/>
        </authorList>
    </citation>
    <scope>NUCLEOTIDE SEQUENCE [LARGE SCALE GENOMIC DNA]</scope>
    <source>
        <strain evidence="7">KCTC 52487</strain>
    </source>
</reference>
<dbReference type="Pfam" id="PF03544">
    <property type="entry name" value="TonB_C"/>
    <property type="match status" value="1"/>
</dbReference>
<accession>A0ABV6ZUY1</accession>
<dbReference type="SUPFAM" id="SSF74653">
    <property type="entry name" value="TolA/TonB C-terminal domain"/>
    <property type="match status" value="1"/>
</dbReference>
<protein>
    <submittedName>
        <fullName evidence="6">TonB family protein</fullName>
    </submittedName>
</protein>
<comment type="caution">
    <text evidence="6">The sequence shown here is derived from an EMBL/GenBank/DDBJ whole genome shotgun (WGS) entry which is preliminary data.</text>
</comment>
<evidence type="ECO:0000256" key="2">
    <source>
        <dbReference type="ARBA" id="ARBA00022692"/>
    </source>
</evidence>
<dbReference type="EMBL" id="JBHRSV010000001">
    <property type="protein sequence ID" value="MFC2925215.1"/>
    <property type="molecule type" value="Genomic_DNA"/>
</dbReference>
<dbReference type="Proteomes" id="UP001595379">
    <property type="component" value="Unassembled WGS sequence"/>
</dbReference>
<evidence type="ECO:0000313" key="7">
    <source>
        <dbReference type="Proteomes" id="UP001595379"/>
    </source>
</evidence>